<proteinExistence type="predicted"/>
<feature type="transmembrane region" description="Helical" evidence="1">
    <location>
        <begin position="6"/>
        <end position="26"/>
    </location>
</feature>
<keyword evidence="1" id="KW-0472">Membrane</keyword>
<evidence type="ECO:0000313" key="2">
    <source>
        <dbReference type="EMBL" id="SFV62736.1"/>
    </source>
</evidence>
<keyword evidence="1" id="KW-1133">Transmembrane helix</keyword>
<dbReference type="AlphaFoldDB" id="A0A1W1CAD4"/>
<keyword evidence="1" id="KW-0812">Transmembrane</keyword>
<name>A0A1W1CAD4_9ZZZZ</name>
<dbReference type="EMBL" id="FPHF01000067">
    <property type="protein sequence ID" value="SFV62736.1"/>
    <property type="molecule type" value="Genomic_DNA"/>
</dbReference>
<reference evidence="2" key="1">
    <citation type="submission" date="2016-10" db="EMBL/GenBank/DDBJ databases">
        <authorList>
            <person name="de Groot N.N."/>
        </authorList>
    </citation>
    <scope>NUCLEOTIDE SEQUENCE</scope>
</reference>
<accession>A0A1W1CAD4</accession>
<protein>
    <submittedName>
        <fullName evidence="2">Uncharacterized protein</fullName>
    </submittedName>
</protein>
<sequence length="146" mass="17152">MEITLIIKSFIGLVALLLLLITFLFYAPKKKKVEKQVFEPREKWDNDYKSLVELLVVIKNKQSSSEELSVALDLVMKYHGTIHTKLGLRTHPEFDIYGEILFRICRHPNINKNILLKFNRDLEKINEEYKREINDCVTKGLNSRGF</sequence>
<evidence type="ECO:0000256" key="1">
    <source>
        <dbReference type="SAM" id="Phobius"/>
    </source>
</evidence>
<organism evidence="2">
    <name type="scientific">hydrothermal vent metagenome</name>
    <dbReference type="NCBI Taxonomy" id="652676"/>
    <lineage>
        <taxon>unclassified sequences</taxon>
        <taxon>metagenomes</taxon>
        <taxon>ecological metagenomes</taxon>
    </lineage>
</organism>
<gene>
    <name evidence="2" type="ORF">MNB_SM-4-1808</name>
</gene>